<dbReference type="PANTHER" id="PTHR30383">
    <property type="entry name" value="THIOESTERASE 1/PROTEASE 1/LYSOPHOSPHOLIPASE L1"/>
    <property type="match status" value="1"/>
</dbReference>
<name>A0A0F9BFR6_9ZZZZ</name>
<gene>
    <name evidence="2" type="ORF">LCGC14_2732680</name>
</gene>
<sequence length="301" mass="31853">MNRSVSLLMTGALLAVMAAGVGCTPKPTGAAPQRPDVTPAAQGPQWAEAMIAVAKASNAVEGVVLHVGDSTTRNNHFTKWVRTVSNDEAPGFSESDRAILKWSHAAEGESDKNGWNLAIADVNDMRTETAAKNMTTATMLTGGPGDLPPLAKLLAQYKPQVVVILLGASDSYEGRRPQAVAADMAKIVDACLAAGAIPVVMTCPPNEPELKLIQAYNKQYVALAKRKNVPVIDLYGEILARQPGDAWVGTLTNDAGKRLSIAQAAGPPTKENLAKGGYLLRAWVVVQKLKEIKAQVIDKAK</sequence>
<proteinExistence type="predicted"/>
<feature type="domain" description="SGNH hydrolase-type esterase" evidence="1">
    <location>
        <begin position="130"/>
        <end position="242"/>
    </location>
</feature>
<dbReference type="EMBL" id="LAZR01049512">
    <property type="protein sequence ID" value="KKK89479.1"/>
    <property type="molecule type" value="Genomic_DNA"/>
</dbReference>
<comment type="caution">
    <text evidence="2">The sequence shown here is derived from an EMBL/GenBank/DDBJ whole genome shotgun (WGS) entry which is preliminary data.</text>
</comment>
<dbReference type="InterPro" id="IPR036514">
    <property type="entry name" value="SGNH_hydro_sf"/>
</dbReference>
<dbReference type="PANTHER" id="PTHR30383:SF5">
    <property type="entry name" value="SGNH HYDROLASE-TYPE ESTERASE DOMAIN-CONTAINING PROTEIN"/>
    <property type="match status" value="1"/>
</dbReference>
<dbReference type="GO" id="GO:0004622">
    <property type="term" value="F:phosphatidylcholine lysophospholipase activity"/>
    <property type="evidence" value="ECO:0007669"/>
    <property type="project" value="TreeGrafter"/>
</dbReference>
<dbReference type="InterPro" id="IPR051532">
    <property type="entry name" value="Ester_Hydrolysis_Enzymes"/>
</dbReference>
<evidence type="ECO:0000313" key="2">
    <source>
        <dbReference type="EMBL" id="KKK89479.1"/>
    </source>
</evidence>
<dbReference type="PROSITE" id="PS51257">
    <property type="entry name" value="PROKAR_LIPOPROTEIN"/>
    <property type="match status" value="1"/>
</dbReference>
<organism evidence="2">
    <name type="scientific">marine sediment metagenome</name>
    <dbReference type="NCBI Taxonomy" id="412755"/>
    <lineage>
        <taxon>unclassified sequences</taxon>
        <taxon>metagenomes</taxon>
        <taxon>ecological metagenomes</taxon>
    </lineage>
</organism>
<evidence type="ECO:0000259" key="1">
    <source>
        <dbReference type="Pfam" id="PF13472"/>
    </source>
</evidence>
<dbReference type="SUPFAM" id="SSF52266">
    <property type="entry name" value="SGNH hydrolase"/>
    <property type="match status" value="1"/>
</dbReference>
<dbReference type="Gene3D" id="3.40.50.1110">
    <property type="entry name" value="SGNH hydrolase"/>
    <property type="match status" value="1"/>
</dbReference>
<protein>
    <recommendedName>
        <fullName evidence="1">SGNH hydrolase-type esterase domain-containing protein</fullName>
    </recommendedName>
</protein>
<reference evidence="2" key="1">
    <citation type="journal article" date="2015" name="Nature">
        <title>Complex archaea that bridge the gap between prokaryotes and eukaryotes.</title>
        <authorList>
            <person name="Spang A."/>
            <person name="Saw J.H."/>
            <person name="Jorgensen S.L."/>
            <person name="Zaremba-Niedzwiedzka K."/>
            <person name="Martijn J."/>
            <person name="Lind A.E."/>
            <person name="van Eijk R."/>
            <person name="Schleper C."/>
            <person name="Guy L."/>
            <person name="Ettema T.J."/>
        </authorList>
    </citation>
    <scope>NUCLEOTIDE SEQUENCE</scope>
</reference>
<dbReference type="InterPro" id="IPR013830">
    <property type="entry name" value="SGNH_hydro"/>
</dbReference>
<dbReference type="AlphaFoldDB" id="A0A0F9BFR6"/>
<accession>A0A0F9BFR6</accession>
<dbReference type="Pfam" id="PF13472">
    <property type="entry name" value="Lipase_GDSL_2"/>
    <property type="match status" value="1"/>
</dbReference>